<dbReference type="InterPro" id="IPR001487">
    <property type="entry name" value="Bromodomain"/>
</dbReference>
<evidence type="ECO:0000256" key="1">
    <source>
        <dbReference type="ARBA" id="ARBA00004123"/>
    </source>
</evidence>
<evidence type="ECO:0000256" key="2">
    <source>
        <dbReference type="ARBA" id="ARBA00023015"/>
    </source>
</evidence>
<keyword evidence="5" id="KW-0804">Transcription</keyword>
<evidence type="ECO:0000256" key="5">
    <source>
        <dbReference type="ARBA" id="ARBA00023163"/>
    </source>
</evidence>
<dbReference type="InterPro" id="IPR052442">
    <property type="entry name" value="Env_Response_Regulator"/>
</dbReference>
<gene>
    <name evidence="11" type="ORF">MANES_17G063000v8</name>
</gene>
<evidence type="ECO:0000313" key="12">
    <source>
        <dbReference type="Proteomes" id="UP000091857"/>
    </source>
</evidence>
<dbReference type="InterPro" id="IPR036427">
    <property type="entry name" value="Bromodomain-like_sf"/>
</dbReference>
<keyword evidence="2" id="KW-0805">Transcription regulation</keyword>
<dbReference type="PROSITE" id="PS50014">
    <property type="entry name" value="BROMODOMAIN_2"/>
    <property type="match status" value="1"/>
</dbReference>
<dbReference type="AlphaFoldDB" id="A0A2C9U574"/>
<evidence type="ECO:0000256" key="4">
    <source>
        <dbReference type="ARBA" id="ARBA00023117"/>
    </source>
</evidence>
<organism evidence="11 12">
    <name type="scientific">Manihot esculenta</name>
    <name type="common">Cassava</name>
    <name type="synonym">Jatropha manihot</name>
    <dbReference type="NCBI Taxonomy" id="3983"/>
    <lineage>
        <taxon>Eukaryota</taxon>
        <taxon>Viridiplantae</taxon>
        <taxon>Streptophyta</taxon>
        <taxon>Embryophyta</taxon>
        <taxon>Tracheophyta</taxon>
        <taxon>Spermatophyta</taxon>
        <taxon>Magnoliopsida</taxon>
        <taxon>eudicotyledons</taxon>
        <taxon>Gunneridae</taxon>
        <taxon>Pentapetalae</taxon>
        <taxon>rosids</taxon>
        <taxon>fabids</taxon>
        <taxon>Malpighiales</taxon>
        <taxon>Euphorbiaceae</taxon>
        <taxon>Crotonoideae</taxon>
        <taxon>Manihoteae</taxon>
        <taxon>Manihot</taxon>
    </lineage>
</organism>
<dbReference type="CDD" id="cd05506">
    <property type="entry name" value="Bromo_plant1"/>
    <property type="match status" value="1"/>
</dbReference>
<comment type="subcellular location">
    <subcellularLocation>
        <location evidence="1">Nucleus</location>
    </subcellularLocation>
</comment>
<feature type="domain" description="Bromo" evidence="10">
    <location>
        <begin position="93"/>
        <end position="165"/>
    </location>
</feature>
<feature type="region of interest" description="Disordered" evidence="9">
    <location>
        <begin position="305"/>
        <end position="360"/>
    </location>
</feature>
<dbReference type="PANTHER" id="PTHR46136:SF19">
    <property type="entry name" value="TRANSCRIPTION FACTOR GTE12"/>
    <property type="match status" value="1"/>
</dbReference>
<sequence length="564" mass="62961">MITAETMVAKKLKIKFPTQRMEAVPGIRVDSGCNVDKNYHSRACDMPKTKLEPAEPRANKRRPLQMLEGRSQKKRKMDHSVSRQCFAILKSLINNPSGWVFKEPVDPVALNIPDYFSIISHPMDLGTIKSKLEKNQYFGTEEFAADVRLTFSNAMLYNPPTNYVHKMAESLNKIFETKWKSLVEKWNCEVSESSGGKNLSRKPKEISTARQNSSQIPLLPKGSKLSEDKATRSSANAKAATVKHSKPVENCMRKASQLNSFEGTSGGKHACCYVSVKPSLSPVVGKCGRSVGSARQCCLPCDSTHASSDISSERSLSRDDTACGSDASKLDCQQKSMSTAQRSKSDLDSDGAVSALDDENACPSSQLMPCATDVTSGEGGIPHSFDVQLSPTKALRAAMLKYRFADTILKAQQKTLLDHCEKADLVKMQREKERLERKQREEKALIEAQIRAAEANSRRSAELELKKQREKEREAARVALQKMEKTVYFEQDLEILKELEMLSGGSLSYHFRIDSKCSQVSNGEMEGSYLRSPLERLGLFMKNDIWDEDDKLQNGDEEEGEIFP</sequence>
<proteinExistence type="predicted"/>
<name>A0A2C9U574_MANES</name>
<comment type="caution">
    <text evidence="11">The sequence shown here is derived from an EMBL/GenBank/DDBJ whole genome shotgun (WGS) entry which is preliminary data.</text>
</comment>
<dbReference type="Gene3D" id="1.20.920.10">
    <property type="entry name" value="Bromodomain-like"/>
    <property type="match status" value="1"/>
</dbReference>
<dbReference type="InterPro" id="IPR037377">
    <property type="entry name" value="GTE_bromo"/>
</dbReference>
<feature type="region of interest" description="Disordered" evidence="9">
    <location>
        <begin position="50"/>
        <end position="78"/>
    </location>
</feature>
<dbReference type="Proteomes" id="UP000091857">
    <property type="component" value="Chromosome 17"/>
</dbReference>
<keyword evidence="4 7" id="KW-0103">Bromodomain</keyword>
<dbReference type="EMBL" id="CM004403">
    <property type="protein sequence ID" value="OAY25041.1"/>
    <property type="molecule type" value="Genomic_DNA"/>
</dbReference>
<evidence type="ECO:0000256" key="7">
    <source>
        <dbReference type="PROSITE-ProRule" id="PRU00035"/>
    </source>
</evidence>
<dbReference type="STRING" id="3983.A0A2C9U574"/>
<keyword evidence="12" id="KW-1185">Reference proteome</keyword>
<evidence type="ECO:0000313" key="11">
    <source>
        <dbReference type="EMBL" id="OAY25041.1"/>
    </source>
</evidence>
<reference evidence="12" key="1">
    <citation type="journal article" date="2016" name="Nat. Biotechnol.">
        <title>Sequencing wild and cultivated cassava and related species reveals extensive interspecific hybridization and genetic diversity.</title>
        <authorList>
            <person name="Bredeson J.V."/>
            <person name="Lyons J.B."/>
            <person name="Prochnik S.E."/>
            <person name="Wu G.A."/>
            <person name="Ha C.M."/>
            <person name="Edsinger-Gonzales E."/>
            <person name="Grimwood J."/>
            <person name="Schmutz J."/>
            <person name="Rabbi I.Y."/>
            <person name="Egesi C."/>
            <person name="Nauluvula P."/>
            <person name="Lebot V."/>
            <person name="Ndunguru J."/>
            <person name="Mkamilo G."/>
            <person name="Bart R.S."/>
            <person name="Setter T.L."/>
            <person name="Gleadow R.M."/>
            <person name="Kulakow P."/>
            <person name="Ferguson M.E."/>
            <person name="Rounsley S."/>
            <person name="Rokhsar D.S."/>
        </authorList>
    </citation>
    <scope>NUCLEOTIDE SEQUENCE [LARGE SCALE GENOMIC DNA]</scope>
    <source>
        <strain evidence="12">cv. AM560-2</strain>
    </source>
</reference>
<accession>A0A2C9U574</accession>
<dbReference type="PANTHER" id="PTHR46136">
    <property type="entry name" value="TRANSCRIPTION FACTOR GTE8"/>
    <property type="match status" value="1"/>
</dbReference>
<evidence type="ECO:0000259" key="10">
    <source>
        <dbReference type="PROSITE" id="PS50014"/>
    </source>
</evidence>
<protein>
    <recommendedName>
        <fullName evidence="10">Bromo domain-containing protein</fullName>
    </recommendedName>
</protein>
<dbReference type="Gramene" id="Manes.17G063000.1.v8.1">
    <property type="protein sequence ID" value="Manes.17G063000.1.v8.1.CDS"/>
    <property type="gene ID" value="Manes.17G063000.v8.1"/>
</dbReference>
<dbReference type="SUPFAM" id="SSF47370">
    <property type="entry name" value="Bromodomain"/>
    <property type="match status" value="1"/>
</dbReference>
<dbReference type="PRINTS" id="PR00503">
    <property type="entry name" value="BROMODOMAIN"/>
</dbReference>
<keyword evidence="3 8" id="KW-0175">Coiled coil</keyword>
<dbReference type="Pfam" id="PF00439">
    <property type="entry name" value="Bromodomain"/>
    <property type="match status" value="1"/>
</dbReference>
<evidence type="ECO:0000256" key="3">
    <source>
        <dbReference type="ARBA" id="ARBA00023054"/>
    </source>
</evidence>
<dbReference type="OMA" id="KAGSQEC"/>
<feature type="coiled-coil region" evidence="8">
    <location>
        <begin position="425"/>
        <end position="486"/>
    </location>
</feature>
<evidence type="ECO:0000256" key="9">
    <source>
        <dbReference type="SAM" id="MobiDB-lite"/>
    </source>
</evidence>
<evidence type="ECO:0000256" key="8">
    <source>
        <dbReference type="SAM" id="Coils"/>
    </source>
</evidence>
<dbReference type="SMART" id="SM00297">
    <property type="entry name" value="BROMO"/>
    <property type="match status" value="1"/>
</dbReference>
<keyword evidence="6" id="KW-0539">Nucleus</keyword>
<dbReference type="GO" id="GO:0005634">
    <property type="term" value="C:nucleus"/>
    <property type="evidence" value="ECO:0007669"/>
    <property type="project" value="UniProtKB-SubCell"/>
</dbReference>
<evidence type="ECO:0000256" key="6">
    <source>
        <dbReference type="ARBA" id="ARBA00023242"/>
    </source>
</evidence>
<feature type="compositionally biased region" description="Basic and acidic residues" evidence="9">
    <location>
        <begin position="311"/>
        <end position="321"/>
    </location>
</feature>
<feature type="region of interest" description="Disordered" evidence="9">
    <location>
        <begin position="192"/>
        <end position="241"/>
    </location>
</feature>
<feature type="compositionally biased region" description="Polar residues" evidence="9">
    <location>
        <begin position="331"/>
        <end position="342"/>
    </location>
</feature>